<comment type="caution">
    <text evidence="1">The sequence shown here is derived from an EMBL/GenBank/DDBJ whole genome shotgun (WGS) entry which is preliminary data.</text>
</comment>
<proteinExistence type="predicted"/>
<sequence>MAQNIYRYFYGYMIPEPLYYETGITLGKPFSRAIRDDKTIPSREKSAARLVINLNILTQCEFNTVEDRVKCRAVLEDEDSSDDSKWWTMVVIAYKAPEWDSSEKDLNRNPVQFPQDRLKKLKELFGLEPDAEPVLHRERFHM</sequence>
<evidence type="ECO:0000313" key="1">
    <source>
        <dbReference type="EMBL" id="KAH7915582.1"/>
    </source>
</evidence>
<reference evidence="1" key="1">
    <citation type="journal article" date="2021" name="New Phytol.">
        <title>Evolutionary innovations through gain and loss of genes in the ectomycorrhizal Boletales.</title>
        <authorList>
            <person name="Wu G."/>
            <person name="Miyauchi S."/>
            <person name="Morin E."/>
            <person name="Kuo A."/>
            <person name="Drula E."/>
            <person name="Varga T."/>
            <person name="Kohler A."/>
            <person name="Feng B."/>
            <person name="Cao Y."/>
            <person name="Lipzen A."/>
            <person name="Daum C."/>
            <person name="Hundley H."/>
            <person name="Pangilinan J."/>
            <person name="Johnson J."/>
            <person name="Barry K."/>
            <person name="LaButti K."/>
            <person name="Ng V."/>
            <person name="Ahrendt S."/>
            <person name="Min B."/>
            <person name="Choi I.G."/>
            <person name="Park H."/>
            <person name="Plett J.M."/>
            <person name="Magnuson J."/>
            <person name="Spatafora J.W."/>
            <person name="Nagy L.G."/>
            <person name="Henrissat B."/>
            <person name="Grigoriev I.V."/>
            <person name="Yang Z.L."/>
            <person name="Xu J."/>
            <person name="Martin F.M."/>
        </authorList>
    </citation>
    <scope>NUCLEOTIDE SEQUENCE</scope>
    <source>
        <strain evidence="1">ATCC 28755</strain>
    </source>
</reference>
<organism evidence="1 2">
    <name type="scientific">Hygrophoropsis aurantiaca</name>
    <dbReference type="NCBI Taxonomy" id="72124"/>
    <lineage>
        <taxon>Eukaryota</taxon>
        <taxon>Fungi</taxon>
        <taxon>Dikarya</taxon>
        <taxon>Basidiomycota</taxon>
        <taxon>Agaricomycotina</taxon>
        <taxon>Agaricomycetes</taxon>
        <taxon>Agaricomycetidae</taxon>
        <taxon>Boletales</taxon>
        <taxon>Coniophorineae</taxon>
        <taxon>Hygrophoropsidaceae</taxon>
        <taxon>Hygrophoropsis</taxon>
    </lineage>
</organism>
<gene>
    <name evidence="1" type="ORF">BJ138DRAFT_1109630</name>
</gene>
<dbReference type="EMBL" id="MU267599">
    <property type="protein sequence ID" value="KAH7915582.1"/>
    <property type="molecule type" value="Genomic_DNA"/>
</dbReference>
<evidence type="ECO:0000313" key="2">
    <source>
        <dbReference type="Proteomes" id="UP000790377"/>
    </source>
</evidence>
<keyword evidence="2" id="KW-1185">Reference proteome</keyword>
<dbReference type="Proteomes" id="UP000790377">
    <property type="component" value="Unassembled WGS sequence"/>
</dbReference>
<name>A0ACB8AQN5_9AGAM</name>
<accession>A0ACB8AQN5</accession>
<protein>
    <submittedName>
        <fullName evidence="1">Uncharacterized protein</fullName>
    </submittedName>
</protein>